<feature type="transmembrane region" description="Helical" evidence="2">
    <location>
        <begin position="307"/>
        <end position="325"/>
    </location>
</feature>
<keyword evidence="4" id="KW-0808">Transferase</keyword>
<keyword evidence="2" id="KW-0472">Membrane</keyword>
<keyword evidence="2" id="KW-0812">Transmembrane</keyword>
<dbReference type="PANTHER" id="PTHR23028">
    <property type="entry name" value="ACETYLTRANSFERASE"/>
    <property type="match status" value="1"/>
</dbReference>
<feature type="transmembrane region" description="Helical" evidence="2">
    <location>
        <begin position="378"/>
        <end position="401"/>
    </location>
</feature>
<feature type="transmembrane region" description="Helical" evidence="2">
    <location>
        <begin position="408"/>
        <end position="425"/>
    </location>
</feature>
<evidence type="ECO:0000313" key="5">
    <source>
        <dbReference type="Proteomes" id="UP000594586"/>
    </source>
</evidence>
<feature type="transmembrane region" description="Helical" evidence="2">
    <location>
        <begin position="437"/>
        <end position="455"/>
    </location>
</feature>
<dbReference type="AlphaFoldDB" id="A0A7T0PDP1"/>
<accession>A0A7T0PDP1</accession>
<dbReference type="EMBL" id="CP064955">
    <property type="protein sequence ID" value="QPK83113.1"/>
    <property type="molecule type" value="Genomic_DNA"/>
</dbReference>
<name>A0A7T0PDP1_9CORY</name>
<evidence type="ECO:0000256" key="2">
    <source>
        <dbReference type="SAM" id="Phobius"/>
    </source>
</evidence>
<keyword evidence="5" id="KW-1185">Reference proteome</keyword>
<dbReference type="GO" id="GO:0016020">
    <property type="term" value="C:membrane"/>
    <property type="evidence" value="ECO:0007669"/>
    <property type="project" value="TreeGrafter"/>
</dbReference>
<feature type="transmembrane region" description="Helical" evidence="2">
    <location>
        <begin position="565"/>
        <end position="585"/>
    </location>
</feature>
<dbReference type="GO" id="GO:0009103">
    <property type="term" value="P:lipopolysaccharide biosynthetic process"/>
    <property type="evidence" value="ECO:0007669"/>
    <property type="project" value="TreeGrafter"/>
</dbReference>
<dbReference type="InterPro" id="IPR002656">
    <property type="entry name" value="Acyl_transf_3_dom"/>
</dbReference>
<feature type="transmembrane region" description="Helical" evidence="2">
    <location>
        <begin position="540"/>
        <end position="559"/>
    </location>
</feature>
<dbReference type="KEGG" id="cqn:G7Y29_09805"/>
<feature type="transmembrane region" description="Helical" evidence="2">
    <location>
        <begin position="500"/>
        <end position="519"/>
    </location>
</feature>
<evidence type="ECO:0000256" key="1">
    <source>
        <dbReference type="SAM" id="MobiDB-lite"/>
    </source>
</evidence>
<evidence type="ECO:0000259" key="3">
    <source>
        <dbReference type="Pfam" id="PF01757"/>
    </source>
</evidence>
<dbReference type="InterPro" id="IPR050879">
    <property type="entry name" value="Acyltransferase_3"/>
</dbReference>
<sequence length="611" mass="67479">MSRSAKDCPGTIKGHVTATTSTAAHAPSSLSARNRHRRPHQRHEGHEPSHPSQHLQRVQHAHFRRGALVGLEARLLRHAEQALDGALSHRPRLIQHFTGLDLEVDNSLRRVPVGSDTGAVLVRVQAADAARAHVVHPRRVGEGFRGERIGVRVREALGPVREQVRQARSPVDGEGGGRAGGHRIGQWCTVKRNCGLDRNLARLRTLARGQLDRERCRAVEGDRPALTGVDRALLGNHHRGDEVQREAHGEHDKALRQRPPDSYTVHIANTLLPELEGLRAAAALGIVTTHVAFQTATYHPVLERFDYFVAVFYALSAFLLARGGYRPGYYRRRLARLAPAYLVCVAVVLATLPELAHISWYQALAQVFMVQIYAPDGLVAGLTQMWSLCVEVAFYLVLPLYLRLSTPLRTLTLAISIPLSLLWPWLVADVSVVNMQIWPPSYVLWFAVGLILAELERLGVGYRGPRWPFALLSLPVAWFAGVVGPVGLQHPSPAEFNARVILGALFAALIVSPFVLCPLGDGVLASGPMRSLGKWSYSIFLWHVWVLAFAFPVLGVPVFSGRFALVLAFTVVVSVAVSYVSYEVVEVPGARLIRGRVRFRLNFTTPKLRQV</sequence>
<feature type="compositionally biased region" description="Low complexity" evidence="1">
    <location>
        <begin position="17"/>
        <end position="32"/>
    </location>
</feature>
<feature type="region of interest" description="Disordered" evidence="1">
    <location>
        <begin position="1"/>
        <end position="55"/>
    </location>
</feature>
<protein>
    <submittedName>
        <fullName evidence="4">Acyltransferase</fullName>
    </submittedName>
</protein>
<feature type="transmembrane region" description="Helical" evidence="2">
    <location>
        <begin position="467"/>
        <end position="488"/>
    </location>
</feature>
<keyword evidence="2" id="KW-1133">Transmembrane helix</keyword>
<proteinExistence type="predicted"/>
<reference evidence="4 5" key="1">
    <citation type="submission" date="2020-11" db="EMBL/GenBank/DDBJ databases">
        <title>Corynebacterium sp. MC1420.</title>
        <authorList>
            <person name="Zhou J."/>
        </authorList>
    </citation>
    <scope>NUCLEOTIDE SEQUENCE [LARGE SCALE GENOMIC DNA]</scope>
    <source>
        <strain evidence="4 5">MC1420</strain>
    </source>
</reference>
<dbReference type="Proteomes" id="UP000594586">
    <property type="component" value="Chromosome"/>
</dbReference>
<feature type="domain" description="Acyltransferase 3" evidence="3">
    <location>
        <begin position="274"/>
        <end position="578"/>
    </location>
</feature>
<organism evidence="4 5">
    <name type="scientific">Corynebacterium qintianiae</name>
    <dbReference type="NCBI Taxonomy" id="2709392"/>
    <lineage>
        <taxon>Bacteria</taxon>
        <taxon>Bacillati</taxon>
        <taxon>Actinomycetota</taxon>
        <taxon>Actinomycetes</taxon>
        <taxon>Mycobacteriales</taxon>
        <taxon>Corynebacteriaceae</taxon>
        <taxon>Corynebacterium</taxon>
    </lineage>
</organism>
<dbReference type="GO" id="GO:0016747">
    <property type="term" value="F:acyltransferase activity, transferring groups other than amino-acyl groups"/>
    <property type="evidence" value="ECO:0007669"/>
    <property type="project" value="InterPro"/>
</dbReference>
<evidence type="ECO:0000313" key="4">
    <source>
        <dbReference type="EMBL" id="QPK83113.1"/>
    </source>
</evidence>
<keyword evidence="4" id="KW-0012">Acyltransferase</keyword>
<dbReference type="Pfam" id="PF01757">
    <property type="entry name" value="Acyl_transf_3"/>
    <property type="match status" value="1"/>
</dbReference>
<gene>
    <name evidence="4" type="ORF">G7Y29_09805</name>
</gene>
<dbReference type="PANTHER" id="PTHR23028:SF53">
    <property type="entry name" value="ACYL_TRANSF_3 DOMAIN-CONTAINING PROTEIN"/>
    <property type="match status" value="1"/>
</dbReference>
<feature type="transmembrane region" description="Helical" evidence="2">
    <location>
        <begin position="337"/>
        <end position="358"/>
    </location>
</feature>